<dbReference type="GO" id="GO:0005634">
    <property type="term" value="C:nucleus"/>
    <property type="evidence" value="ECO:0007669"/>
    <property type="project" value="TreeGrafter"/>
</dbReference>
<dbReference type="InterPro" id="IPR010487">
    <property type="entry name" value="NGRN/Rrg9"/>
</dbReference>
<sequence>MFASARYLTSISKQAVNIIFETQTSSTRHVLYVLPLASQVSLQQQQSSKASNRSSLQVIKPMRVTSVGKRFKKLTSEQAVEKKKRGKVLAEPLQWPNLTDDEFDSYEDKVASMVSQYSSKISAHNAEDAFTQSMVRQLNAVKSHTIRQKHFKPAPFPDLLTWAAKKQIRFLHDSDPDQWSISALVEHYPVSEKALKELLKAKRKILQVEDILRHDRRILKNWDNLHAQLESRDMSEETFEVCLKYFFNEQNDCLISNALSLPNVPCPKTVARSKKRGPFSMIVEDCLAIQEKQAQILLEDEIPLVAQQLSSKLEDTTCLIQALAALWRKGNRDFFLADSHNKHPDVRTGYVSSSNQKVGRTFHTRSRPPTTSARTSSHLKSSISDPVPNKSIYISGKTVYDEHGEFLYRIP</sequence>
<comment type="caution">
    <text evidence="2">The sequence shown here is derived from an EMBL/GenBank/DDBJ whole genome shotgun (WGS) entry which is preliminary data.</text>
</comment>
<dbReference type="EMBL" id="BLXT01003909">
    <property type="protein sequence ID" value="GFO07724.1"/>
    <property type="molecule type" value="Genomic_DNA"/>
</dbReference>
<reference evidence="2 3" key="1">
    <citation type="journal article" date="2021" name="Elife">
        <title>Chloroplast acquisition without the gene transfer in kleptoplastic sea slugs, Plakobranchus ocellatus.</title>
        <authorList>
            <person name="Maeda T."/>
            <person name="Takahashi S."/>
            <person name="Yoshida T."/>
            <person name="Shimamura S."/>
            <person name="Takaki Y."/>
            <person name="Nagai Y."/>
            <person name="Toyoda A."/>
            <person name="Suzuki Y."/>
            <person name="Arimoto A."/>
            <person name="Ishii H."/>
            <person name="Satoh N."/>
            <person name="Nishiyama T."/>
            <person name="Hasebe M."/>
            <person name="Maruyama T."/>
            <person name="Minagawa J."/>
            <person name="Obokata J."/>
            <person name="Shigenobu S."/>
        </authorList>
    </citation>
    <scope>NUCLEOTIDE SEQUENCE [LARGE SCALE GENOMIC DNA]</scope>
</reference>
<dbReference type="Proteomes" id="UP000735302">
    <property type="component" value="Unassembled WGS sequence"/>
</dbReference>
<evidence type="ECO:0000256" key="1">
    <source>
        <dbReference type="SAM" id="MobiDB-lite"/>
    </source>
</evidence>
<feature type="compositionally biased region" description="Low complexity" evidence="1">
    <location>
        <begin position="367"/>
        <end position="376"/>
    </location>
</feature>
<organism evidence="2 3">
    <name type="scientific">Plakobranchus ocellatus</name>
    <dbReference type="NCBI Taxonomy" id="259542"/>
    <lineage>
        <taxon>Eukaryota</taxon>
        <taxon>Metazoa</taxon>
        <taxon>Spiralia</taxon>
        <taxon>Lophotrochozoa</taxon>
        <taxon>Mollusca</taxon>
        <taxon>Gastropoda</taxon>
        <taxon>Heterobranchia</taxon>
        <taxon>Euthyneura</taxon>
        <taxon>Panpulmonata</taxon>
        <taxon>Sacoglossa</taxon>
        <taxon>Placobranchoidea</taxon>
        <taxon>Plakobranchidae</taxon>
        <taxon>Plakobranchus</taxon>
    </lineage>
</organism>
<proteinExistence type="predicted"/>
<protein>
    <submittedName>
        <fullName evidence="2">Neugrin</fullName>
    </submittedName>
</protein>
<accession>A0AAV4ANE1</accession>
<keyword evidence="3" id="KW-1185">Reference proteome</keyword>
<gene>
    <name evidence="2" type="ORF">PoB_003422900</name>
</gene>
<dbReference type="PANTHER" id="PTHR13475:SF3">
    <property type="entry name" value="NEUGRIN"/>
    <property type="match status" value="1"/>
</dbReference>
<evidence type="ECO:0000313" key="3">
    <source>
        <dbReference type="Proteomes" id="UP000735302"/>
    </source>
</evidence>
<feature type="region of interest" description="Disordered" evidence="1">
    <location>
        <begin position="347"/>
        <end position="384"/>
    </location>
</feature>
<dbReference type="AlphaFoldDB" id="A0AAV4ANE1"/>
<dbReference type="PANTHER" id="PTHR13475">
    <property type="entry name" value="NEUGRIN"/>
    <property type="match status" value="1"/>
</dbReference>
<dbReference type="Pfam" id="PF06413">
    <property type="entry name" value="Neugrin"/>
    <property type="match status" value="1"/>
</dbReference>
<evidence type="ECO:0000313" key="2">
    <source>
        <dbReference type="EMBL" id="GFO07724.1"/>
    </source>
</evidence>
<name>A0AAV4ANE1_9GAST</name>